<feature type="transmembrane region" description="Helical" evidence="1">
    <location>
        <begin position="20"/>
        <end position="41"/>
    </location>
</feature>
<name>A0A7G9RDV1_9ACTN</name>
<keyword evidence="3" id="KW-1185">Reference proteome</keyword>
<dbReference type="EMBL" id="CP060713">
    <property type="protein sequence ID" value="QNN53776.1"/>
    <property type="molecule type" value="Genomic_DNA"/>
</dbReference>
<dbReference type="RefSeq" id="WP_187579620.1">
    <property type="nucleotide sequence ID" value="NZ_CP060713.1"/>
</dbReference>
<accession>A0A7G9RDV1</accession>
<feature type="transmembrane region" description="Helical" evidence="1">
    <location>
        <begin position="294"/>
        <end position="312"/>
    </location>
</feature>
<keyword evidence="1" id="KW-0812">Transmembrane</keyword>
<proteinExistence type="predicted"/>
<feature type="transmembrane region" description="Helical" evidence="1">
    <location>
        <begin position="235"/>
        <end position="257"/>
    </location>
</feature>
<gene>
    <name evidence="2" type="ORF">H9L09_05030</name>
</gene>
<feature type="transmembrane region" description="Helical" evidence="1">
    <location>
        <begin position="453"/>
        <end position="474"/>
    </location>
</feature>
<dbReference type="KEGG" id="nmes:H9L09_05030"/>
<dbReference type="AlphaFoldDB" id="A0A7G9RDV1"/>
<organism evidence="2 3">
    <name type="scientific">Nocardioides mesophilus</name>
    <dbReference type="NCBI Taxonomy" id="433659"/>
    <lineage>
        <taxon>Bacteria</taxon>
        <taxon>Bacillati</taxon>
        <taxon>Actinomycetota</taxon>
        <taxon>Actinomycetes</taxon>
        <taxon>Propionibacteriales</taxon>
        <taxon>Nocardioidaceae</taxon>
        <taxon>Nocardioides</taxon>
    </lineage>
</organism>
<evidence type="ECO:0000313" key="2">
    <source>
        <dbReference type="EMBL" id="QNN53776.1"/>
    </source>
</evidence>
<evidence type="ECO:0000256" key="1">
    <source>
        <dbReference type="SAM" id="Phobius"/>
    </source>
</evidence>
<protein>
    <recommendedName>
        <fullName evidence="4">ABC transporter permease</fullName>
    </recommendedName>
</protein>
<sequence>MSALTGTPQLVRLVLRRDRVWLPVWVLSLVGITYVSANAVVGTYDTPAEILSYARNIGSSPATIAFDGPPVALETIQGILVYETSLTVLLGVSLMAIFTVVRHTRAEEEVGRTELLASTVVGRHAATAAAMFVAVAASVLVGLGVTVSVLPHSFGTNAALLYGASVAALGTVFAAIASVAAQLLGHARTARGVSLSGLGVAFALRALGDVNDNALVWLSPMGWSQQVRATEANRWWPLLLSVVFSAGLVVLAGALTVRRDIGSGVLPDRPGPGSAGRSLSTPLGLAWRLQRGSVLAWGVALLLFGMLFGSVSKEVQNMVADNPTLAQYFERTGGNITDAYFSTALLLMGIASAGFAVGSALRLHTEEGAGRLEPVLAGAVTRTRAMLTPLLITVGGSALLVLAGGLGLGIADALVTGDTSSVLRLTGLALVHLPAVLVLAAVGVLLTGWWPGGALLAWVGMAVCFVIGWLGGLLDLPSWVTTLSPFEHVPSVPVDPVTVGPLLWLSVLAAGLTALGVIGFRRRDIG</sequence>
<feature type="transmembrane region" description="Helical" evidence="1">
    <location>
        <begin position="390"/>
        <end position="410"/>
    </location>
</feature>
<reference evidence="2 3" key="1">
    <citation type="submission" date="2020-08" db="EMBL/GenBank/DDBJ databases">
        <title>Genome sequence of Nocardioides mesophilus KACC 16243T.</title>
        <authorList>
            <person name="Hyun D.-W."/>
            <person name="Bae J.-W."/>
        </authorList>
    </citation>
    <scope>NUCLEOTIDE SEQUENCE [LARGE SCALE GENOMIC DNA]</scope>
    <source>
        <strain evidence="2 3">KACC 16243</strain>
    </source>
</reference>
<feature type="transmembrane region" description="Helical" evidence="1">
    <location>
        <begin position="502"/>
        <end position="520"/>
    </location>
</feature>
<feature type="transmembrane region" description="Helical" evidence="1">
    <location>
        <begin position="121"/>
        <end position="147"/>
    </location>
</feature>
<feature type="transmembrane region" description="Helical" evidence="1">
    <location>
        <begin position="422"/>
        <end position="446"/>
    </location>
</feature>
<feature type="transmembrane region" description="Helical" evidence="1">
    <location>
        <begin position="159"/>
        <end position="180"/>
    </location>
</feature>
<evidence type="ECO:0000313" key="3">
    <source>
        <dbReference type="Proteomes" id="UP000515947"/>
    </source>
</evidence>
<evidence type="ECO:0008006" key="4">
    <source>
        <dbReference type="Google" id="ProtNLM"/>
    </source>
</evidence>
<keyword evidence="1" id="KW-0472">Membrane</keyword>
<keyword evidence="1" id="KW-1133">Transmembrane helix</keyword>
<feature type="transmembrane region" description="Helical" evidence="1">
    <location>
        <begin position="79"/>
        <end position="101"/>
    </location>
</feature>
<dbReference type="Proteomes" id="UP000515947">
    <property type="component" value="Chromosome"/>
</dbReference>